<keyword evidence="4" id="KW-1185">Reference proteome</keyword>
<organism evidence="3 4">
    <name type="scientific">Rubrivirga marina</name>
    <dbReference type="NCBI Taxonomy" id="1196024"/>
    <lineage>
        <taxon>Bacteria</taxon>
        <taxon>Pseudomonadati</taxon>
        <taxon>Rhodothermota</taxon>
        <taxon>Rhodothermia</taxon>
        <taxon>Rhodothermales</taxon>
        <taxon>Rubricoccaceae</taxon>
        <taxon>Rubrivirga</taxon>
    </lineage>
</organism>
<keyword evidence="1" id="KW-1133">Transmembrane helix</keyword>
<dbReference type="Gene3D" id="2.60.120.560">
    <property type="entry name" value="Exo-inulinase, domain 1"/>
    <property type="match status" value="1"/>
</dbReference>
<accession>A0A271IU24</accession>
<dbReference type="OrthoDB" id="9792840at2"/>
<proteinExistence type="predicted"/>
<protein>
    <recommendedName>
        <fullName evidence="2">DUF2231 domain-containing protein</fullName>
    </recommendedName>
</protein>
<dbReference type="EMBL" id="MQWD01000005">
    <property type="protein sequence ID" value="PAP74620.1"/>
    <property type="molecule type" value="Genomic_DNA"/>
</dbReference>
<reference evidence="3 4" key="1">
    <citation type="submission" date="2016-11" db="EMBL/GenBank/DDBJ databases">
        <title>Study of marine rhodopsin-containing bacteria.</title>
        <authorList>
            <person name="Yoshizawa S."/>
            <person name="Kumagai Y."/>
            <person name="Kogure K."/>
        </authorList>
    </citation>
    <scope>NUCLEOTIDE SEQUENCE [LARGE SCALE GENOMIC DNA]</scope>
    <source>
        <strain evidence="3 4">SAORIC-28</strain>
    </source>
</reference>
<dbReference type="RefSeq" id="WP_095512586.1">
    <property type="nucleotide sequence ID" value="NZ_MQWD01000005.1"/>
</dbReference>
<dbReference type="AlphaFoldDB" id="A0A271IU24"/>
<keyword evidence="1" id="KW-0472">Membrane</keyword>
<sequence>MLPDWLPNVHPLVVHFPIALLVVAALVDAVALVVRRTYPWVRASAVGLYALGALGAAAGFLTGRDASDEVDLPAQALTTLNAHADWALYLVWFAGLYAAVRVAALWLDGRGREPGRLAVHAPLAALGLVGLFLVQQTAERGGQMVYQYGVAVAAAQADAPGGGGMGDHSGMVMDDSVADSPGADAPAGLPALDVLSGAPPDGATLTAAPGRPAFVATGGPVGDVVAEATLDLSGFTGTAMLVHHVRDARNYDFLALDKPASGEVMLRQGRVEDGRETTMDEGAAPLDGPAELKAYAVGTHFRGYLGGEQLTHPHGPAAPPGRVGLRLDGAGTARVLALSATPVE</sequence>
<feature type="domain" description="DUF2231" evidence="2">
    <location>
        <begin position="8"/>
        <end position="153"/>
    </location>
</feature>
<evidence type="ECO:0000259" key="2">
    <source>
        <dbReference type="Pfam" id="PF09990"/>
    </source>
</evidence>
<dbReference type="InterPro" id="IPR019251">
    <property type="entry name" value="DUF2231_TM"/>
</dbReference>
<dbReference type="Proteomes" id="UP000216339">
    <property type="component" value="Unassembled WGS sequence"/>
</dbReference>
<keyword evidence="1" id="KW-0812">Transmembrane</keyword>
<evidence type="ECO:0000256" key="1">
    <source>
        <dbReference type="SAM" id="Phobius"/>
    </source>
</evidence>
<feature type="transmembrane region" description="Helical" evidence="1">
    <location>
        <begin position="46"/>
        <end position="66"/>
    </location>
</feature>
<name>A0A271IU24_9BACT</name>
<feature type="transmembrane region" description="Helical" evidence="1">
    <location>
        <begin position="86"/>
        <end position="105"/>
    </location>
</feature>
<evidence type="ECO:0000313" key="4">
    <source>
        <dbReference type="Proteomes" id="UP000216339"/>
    </source>
</evidence>
<feature type="transmembrane region" description="Helical" evidence="1">
    <location>
        <begin position="117"/>
        <end position="134"/>
    </location>
</feature>
<dbReference type="Pfam" id="PF09990">
    <property type="entry name" value="DUF2231"/>
    <property type="match status" value="1"/>
</dbReference>
<gene>
    <name evidence="3" type="ORF">BSZ37_20805</name>
</gene>
<feature type="transmembrane region" description="Helical" evidence="1">
    <location>
        <begin position="12"/>
        <end position="34"/>
    </location>
</feature>
<evidence type="ECO:0000313" key="3">
    <source>
        <dbReference type="EMBL" id="PAP74620.1"/>
    </source>
</evidence>
<comment type="caution">
    <text evidence="3">The sequence shown here is derived from an EMBL/GenBank/DDBJ whole genome shotgun (WGS) entry which is preliminary data.</text>
</comment>